<reference evidence="3" key="2">
    <citation type="journal article" date="2013" name="Nat. Commun.">
        <title>Genome of the Chinese tree shrew.</title>
        <authorList>
            <person name="Fan Y."/>
            <person name="Huang Z.Y."/>
            <person name="Cao C.C."/>
            <person name="Chen C.S."/>
            <person name="Chen Y.X."/>
            <person name="Fan D.D."/>
            <person name="He J."/>
            <person name="Hou H.L."/>
            <person name="Hu L."/>
            <person name="Hu X.T."/>
            <person name="Jiang X.T."/>
            <person name="Lai R."/>
            <person name="Lang Y.S."/>
            <person name="Liang B."/>
            <person name="Liao S.G."/>
            <person name="Mu D."/>
            <person name="Ma Y.Y."/>
            <person name="Niu Y.Y."/>
            <person name="Sun X.Q."/>
            <person name="Xia J.Q."/>
            <person name="Xiao J."/>
            <person name="Xiong Z.Q."/>
            <person name="Xu L."/>
            <person name="Yang L."/>
            <person name="Zhang Y."/>
            <person name="Zhao W."/>
            <person name="Zhao X.D."/>
            <person name="Zheng Y.T."/>
            <person name="Zhou J.M."/>
            <person name="Zhu Y.B."/>
            <person name="Zhang G.J."/>
            <person name="Wang J."/>
            <person name="Yao Y.G."/>
        </authorList>
    </citation>
    <scope>NUCLEOTIDE SEQUENCE [LARGE SCALE GENOMIC DNA]</scope>
</reference>
<feature type="region of interest" description="Disordered" evidence="1">
    <location>
        <begin position="144"/>
        <end position="192"/>
    </location>
</feature>
<gene>
    <name evidence="2" type="ORF">TREES_T100015995</name>
</gene>
<dbReference type="InParanoid" id="L9KQN0"/>
<name>L9KQN0_TUPCH</name>
<dbReference type="STRING" id="246437.L9KQN0"/>
<feature type="compositionally biased region" description="Pro residues" evidence="1">
    <location>
        <begin position="179"/>
        <end position="188"/>
    </location>
</feature>
<organism evidence="2 3">
    <name type="scientific">Tupaia chinensis</name>
    <name type="common">Chinese tree shrew</name>
    <name type="synonym">Tupaia belangeri chinensis</name>
    <dbReference type="NCBI Taxonomy" id="246437"/>
    <lineage>
        <taxon>Eukaryota</taxon>
        <taxon>Metazoa</taxon>
        <taxon>Chordata</taxon>
        <taxon>Craniata</taxon>
        <taxon>Vertebrata</taxon>
        <taxon>Euteleostomi</taxon>
        <taxon>Mammalia</taxon>
        <taxon>Eutheria</taxon>
        <taxon>Euarchontoglires</taxon>
        <taxon>Scandentia</taxon>
        <taxon>Tupaiidae</taxon>
        <taxon>Tupaia</taxon>
    </lineage>
</organism>
<proteinExistence type="predicted"/>
<protein>
    <submittedName>
        <fullName evidence="2">KH domain-containing, RNA-binding, signal transduction-associated protein 3</fullName>
    </submittedName>
</protein>
<evidence type="ECO:0000313" key="3">
    <source>
        <dbReference type="Proteomes" id="UP000011518"/>
    </source>
</evidence>
<dbReference type="Proteomes" id="UP000011518">
    <property type="component" value="Unassembled WGS sequence"/>
</dbReference>
<feature type="region of interest" description="Disordered" evidence="1">
    <location>
        <begin position="1"/>
        <end position="21"/>
    </location>
</feature>
<dbReference type="EMBL" id="KB320776">
    <property type="protein sequence ID" value="ELW63477.1"/>
    <property type="molecule type" value="Genomic_DNA"/>
</dbReference>
<accession>L9KQN0</accession>
<reference evidence="3" key="1">
    <citation type="submission" date="2012-07" db="EMBL/GenBank/DDBJ databases">
        <title>Genome of the Chinese tree shrew, a rising model animal genetically related to primates.</title>
        <authorList>
            <person name="Zhang G."/>
            <person name="Fan Y."/>
            <person name="Yao Y."/>
            <person name="Huang Z."/>
        </authorList>
    </citation>
    <scope>NUCLEOTIDE SEQUENCE [LARGE SCALE GENOMIC DNA]</scope>
</reference>
<evidence type="ECO:0000256" key="1">
    <source>
        <dbReference type="SAM" id="MobiDB-lite"/>
    </source>
</evidence>
<dbReference type="AlphaFoldDB" id="L9KQN0"/>
<dbReference type="eggNOG" id="KOG1588">
    <property type="taxonomic scope" value="Eukaryota"/>
</dbReference>
<keyword evidence="3" id="KW-1185">Reference proteome</keyword>
<sequence>MGSTQPGPGIRELTGKEKAKLSSDTCQGAAYEVGEWKEVQTQETILGQGFNSEKPNHLSDSLAQAQSALFCKTKKNSGDMVVKARALFLSTSVFWSPCHTPNRGGHTSVTGQTVMMQVLEDRTGTGPGLGGRGGVTARPVAVGVPRGTPAPRGVLSTRGPVSRGRGLLTPRARGAPPTGYRPPPPPPTQETYGEYVLPLTQLEFPALSPFSVASRSLPYPQTLAMERHCVNSKD</sequence>
<evidence type="ECO:0000313" key="2">
    <source>
        <dbReference type="EMBL" id="ELW63477.1"/>
    </source>
</evidence>